<dbReference type="AlphaFoldDB" id="A0A4U1JDX9"/>
<dbReference type="RefSeq" id="WP_136929304.1">
    <property type="nucleotide sequence ID" value="NZ_SSMQ01000011.1"/>
</dbReference>
<dbReference type="EMBL" id="SSMQ01000011">
    <property type="protein sequence ID" value="TKD09195.1"/>
    <property type="molecule type" value="Genomic_DNA"/>
</dbReference>
<accession>A0A4U1JDX9</accession>
<keyword evidence="3" id="KW-1185">Reference proteome</keyword>
<name>A0A4U1JDX9_9BACT</name>
<evidence type="ECO:0000256" key="1">
    <source>
        <dbReference type="SAM" id="SignalP"/>
    </source>
</evidence>
<evidence type="ECO:0000313" key="2">
    <source>
        <dbReference type="EMBL" id="TKD09195.1"/>
    </source>
</evidence>
<dbReference type="Proteomes" id="UP000309215">
    <property type="component" value="Unassembled WGS sequence"/>
</dbReference>
<reference evidence="2 3" key="1">
    <citation type="submission" date="2019-04" db="EMBL/GenBank/DDBJ databases">
        <authorList>
            <person name="Li Y."/>
            <person name="Wang J."/>
        </authorList>
    </citation>
    <scope>NUCLEOTIDE SEQUENCE [LARGE SCALE GENOMIC DNA]</scope>
    <source>
        <strain evidence="2 3">DSM 14668</strain>
    </source>
</reference>
<protein>
    <submittedName>
        <fullName evidence="2">Cobalamin ABC transporter substrate-binding protein</fullName>
    </submittedName>
</protein>
<dbReference type="OrthoDB" id="5512951at2"/>
<keyword evidence="1" id="KW-0732">Signal</keyword>
<dbReference type="PROSITE" id="PS51257">
    <property type="entry name" value="PROKAR_LIPOPROTEIN"/>
    <property type="match status" value="1"/>
</dbReference>
<comment type="caution">
    <text evidence="2">The sequence shown here is derived from an EMBL/GenBank/DDBJ whole genome shotgun (WGS) entry which is preliminary data.</text>
</comment>
<evidence type="ECO:0000313" key="3">
    <source>
        <dbReference type="Proteomes" id="UP000309215"/>
    </source>
</evidence>
<sequence length="197" mass="20707">MAQLLTRTARRARAVALGAALGALVSGCGAAGVQGDPNVVAHPRWLGHDRELFDDVVDAGALGLGADVSNAQKDPLLKERARGSELVSRVRVSTVTVESLDQVRTYRLVLQVIPPAFGTPAFEQTAFELVIGPAAPSYGVAQAFDMRLRGASFIGFLHRFAGEGDEPSRLHWHLSPDTAEVAAAVTDALALAELSGS</sequence>
<proteinExistence type="predicted"/>
<feature type="chain" id="PRO_5021011313" evidence="1">
    <location>
        <begin position="31"/>
        <end position="197"/>
    </location>
</feature>
<gene>
    <name evidence="2" type="ORF">E8A74_13030</name>
</gene>
<feature type="signal peptide" evidence="1">
    <location>
        <begin position="1"/>
        <end position="30"/>
    </location>
</feature>
<organism evidence="2 3">
    <name type="scientific">Polyangium fumosum</name>
    <dbReference type="NCBI Taxonomy" id="889272"/>
    <lineage>
        <taxon>Bacteria</taxon>
        <taxon>Pseudomonadati</taxon>
        <taxon>Myxococcota</taxon>
        <taxon>Polyangia</taxon>
        <taxon>Polyangiales</taxon>
        <taxon>Polyangiaceae</taxon>
        <taxon>Polyangium</taxon>
    </lineage>
</organism>